<keyword evidence="2" id="KW-1185">Reference proteome</keyword>
<organism evidence="1 2">
    <name type="scientific">Lichenibacterium ramalinae</name>
    <dbReference type="NCBI Taxonomy" id="2316527"/>
    <lineage>
        <taxon>Bacteria</taxon>
        <taxon>Pseudomonadati</taxon>
        <taxon>Pseudomonadota</taxon>
        <taxon>Alphaproteobacteria</taxon>
        <taxon>Hyphomicrobiales</taxon>
        <taxon>Lichenihabitantaceae</taxon>
        <taxon>Lichenibacterium</taxon>
    </lineage>
</organism>
<dbReference type="OrthoDB" id="7181366at2"/>
<dbReference type="EMBL" id="QYBC01000040">
    <property type="protein sequence ID" value="RYB01444.1"/>
    <property type="molecule type" value="Genomic_DNA"/>
</dbReference>
<gene>
    <name evidence="1" type="ORF">D3272_26085</name>
</gene>
<dbReference type="Proteomes" id="UP000289411">
    <property type="component" value="Unassembled WGS sequence"/>
</dbReference>
<dbReference type="AlphaFoldDB" id="A0A4Q2R7H8"/>
<evidence type="ECO:0000313" key="1">
    <source>
        <dbReference type="EMBL" id="RYB01444.1"/>
    </source>
</evidence>
<proteinExistence type="predicted"/>
<protein>
    <submittedName>
        <fullName evidence="1">Uncharacterized protein</fullName>
    </submittedName>
</protein>
<comment type="caution">
    <text evidence="1">The sequence shown here is derived from an EMBL/GenBank/DDBJ whole genome shotgun (WGS) entry which is preliminary data.</text>
</comment>
<dbReference type="RefSeq" id="WP_129222170.1">
    <property type="nucleotide sequence ID" value="NZ_QYBC01000040.1"/>
</dbReference>
<accession>A0A4Q2R7H8</accession>
<name>A0A4Q2R7H8_9HYPH</name>
<evidence type="ECO:0000313" key="2">
    <source>
        <dbReference type="Proteomes" id="UP000289411"/>
    </source>
</evidence>
<reference evidence="1 2" key="1">
    <citation type="submission" date="2018-09" db="EMBL/GenBank/DDBJ databases">
        <authorList>
            <person name="Grouzdev D.S."/>
            <person name="Krutkina M.S."/>
        </authorList>
    </citation>
    <scope>NUCLEOTIDE SEQUENCE [LARGE SCALE GENOMIC DNA]</scope>
    <source>
        <strain evidence="1 2">RmlP001</strain>
    </source>
</reference>
<reference evidence="1 2" key="2">
    <citation type="submission" date="2019-02" db="EMBL/GenBank/DDBJ databases">
        <title>'Lichenibacterium ramalinii' gen. nov. sp. nov., 'Lichenibacterium minor' gen. nov. sp. nov.</title>
        <authorList>
            <person name="Pankratov T."/>
        </authorList>
    </citation>
    <scope>NUCLEOTIDE SEQUENCE [LARGE SCALE GENOMIC DNA]</scope>
    <source>
        <strain evidence="1 2">RmlP001</strain>
    </source>
</reference>
<sequence>MSDTCAKPGKLLTEREFRELVEHLTPTELRRRFPHEENSRRDLIGRRLKEYRGCVVDPRWSRLKPFLLDVGQKPAADWTLDRKNPDRLEYGPGLVEWRRKRDQSANRACTILLQDADGTVRPLTEWAALKGLKPDTMRKNHNRRWSDPEVIAGRRSQGGAAASIVAAAPVAPPDAMDWPTGANAKWWEDGFRHFAAHFEAYGHVHDLWDLTRGAFFLWIGTNMRRALWGELCSRHAWCRAPAGDAPPEAVLADPVYRGLNAYDAAIREIGPTVYQDPSANHCLNGLQRLSKRICQPDDPSLPQLFVRIEAKRKERRMMERLRAQQRARWADEDDD</sequence>